<feature type="region of interest" description="Disordered" evidence="4">
    <location>
        <begin position="890"/>
        <end position="989"/>
    </location>
</feature>
<feature type="compositionally biased region" description="Polar residues" evidence="4">
    <location>
        <begin position="668"/>
        <end position="685"/>
    </location>
</feature>
<dbReference type="RefSeq" id="XP_022670077.1">
    <property type="nucleotide sequence ID" value="XM_022814342.1"/>
</dbReference>
<dbReference type="OrthoDB" id="3200163at2759"/>
<feature type="transmembrane region" description="Helical" evidence="5">
    <location>
        <begin position="855"/>
        <end position="879"/>
    </location>
</feature>
<dbReference type="InterPro" id="IPR029058">
    <property type="entry name" value="AB_hydrolase_fold"/>
</dbReference>
<feature type="transmembrane region" description="Helical" evidence="5">
    <location>
        <begin position="131"/>
        <end position="156"/>
    </location>
</feature>
<name>A0A7M7MJ77_VARDE</name>
<keyword evidence="8" id="KW-1185">Reference proteome</keyword>
<dbReference type="PANTHER" id="PTHR43903">
    <property type="entry name" value="NEUROLIGIN"/>
    <property type="match status" value="1"/>
</dbReference>
<feature type="compositionally biased region" description="Basic and acidic residues" evidence="4">
    <location>
        <begin position="896"/>
        <end position="905"/>
    </location>
</feature>
<evidence type="ECO:0000259" key="6">
    <source>
        <dbReference type="Pfam" id="PF00135"/>
    </source>
</evidence>
<dbReference type="InterPro" id="IPR002018">
    <property type="entry name" value="CarbesteraseB"/>
</dbReference>
<dbReference type="InterPro" id="IPR019819">
    <property type="entry name" value="Carboxylesterase_B_CS"/>
</dbReference>
<keyword evidence="5" id="KW-1133">Transmembrane helix</keyword>
<organism evidence="7 8">
    <name type="scientific">Varroa destructor</name>
    <name type="common">Honeybee mite</name>
    <dbReference type="NCBI Taxonomy" id="109461"/>
    <lineage>
        <taxon>Eukaryota</taxon>
        <taxon>Metazoa</taxon>
        <taxon>Ecdysozoa</taxon>
        <taxon>Arthropoda</taxon>
        <taxon>Chelicerata</taxon>
        <taxon>Arachnida</taxon>
        <taxon>Acari</taxon>
        <taxon>Parasitiformes</taxon>
        <taxon>Mesostigmata</taxon>
        <taxon>Gamasina</taxon>
        <taxon>Dermanyssoidea</taxon>
        <taxon>Varroidae</taxon>
        <taxon>Varroa</taxon>
    </lineage>
</organism>
<protein>
    <recommendedName>
        <fullName evidence="6">Carboxylesterase type B domain-containing protein</fullName>
    </recommendedName>
</protein>
<dbReference type="KEGG" id="vde:111253986"/>
<feature type="region of interest" description="Disordered" evidence="4">
    <location>
        <begin position="668"/>
        <end position="690"/>
    </location>
</feature>
<accession>A0A7M7MJ77</accession>
<feature type="compositionally biased region" description="Polar residues" evidence="4">
    <location>
        <begin position="28"/>
        <end position="40"/>
    </location>
</feature>
<evidence type="ECO:0000256" key="3">
    <source>
        <dbReference type="ARBA" id="ARBA00023180"/>
    </source>
</evidence>
<dbReference type="PROSITE" id="PS00941">
    <property type="entry name" value="CARBOXYLESTERASE_B_2"/>
    <property type="match status" value="1"/>
</dbReference>
<dbReference type="Pfam" id="PF00135">
    <property type="entry name" value="COesterase"/>
    <property type="match status" value="1"/>
</dbReference>
<dbReference type="InParanoid" id="A0A7M7MJ77"/>
<evidence type="ECO:0000256" key="2">
    <source>
        <dbReference type="ARBA" id="ARBA00022729"/>
    </source>
</evidence>
<feature type="compositionally biased region" description="Polar residues" evidence="4">
    <location>
        <begin position="915"/>
        <end position="934"/>
    </location>
</feature>
<feature type="region of interest" description="Disordered" evidence="4">
    <location>
        <begin position="1111"/>
        <end position="1135"/>
    </location>
</feature>
<feature type="domain" description="Carboxylesterase type B" evidence="6">
    <location>
        <begin position="170"/>
        <end position="728"/>
    </location>
</feature>
<comment type="similarity">
    <text evidence="1">Belongs to the type-B carboxylesterase/lipase family.</text>
</comment>
<keyword evidence="2" id="KW-0732">Signal</keyword>
<dbReference type="EnsemblMetazoa" id="XM_022814342">
    <property type="protein sequence ID" value="XP_022670077"/>
    <property type="gene ID" value="LOC111253986"/>
</dbReference>
<proteinExistence type="inferred from homology"/>
<dbReference type="GeneID" id="111253986"/>
<reference evidence="7" key="1">
    <citation type="submission" date="2021-01" db="UniProtKB">
        <authorList>
            <consortium name="EnsemblMetazoa"/>
        </authorList>
    </citation>
    <scope>IDENTIFICATION</scope>
</reference>
<evidence type="ECO:0000313" key="7">
    <source>
        <dbReference type="EnsemblMetazoa" id="XP_022670077"/>
    </source>
</evidence>
<dbReference type="OMA" id="KKGRGMN"/>
<keyword evidence="3" id="KW-0325">Glycoprotein</keyword>
<dbReference type="Gene3D" id="3.40.50.1820">
    <property type="entry name" value="alpha/beta hydrolase"/>
    <property type="match status" value="1"/>
</dbReference>
<dbReference type="AlphaFoldDB" id="A0A7M7MJ77"/>
<evidence type="ECO:0000313" key="8">
    <source>
        <dbReference type="Proteomes" id="UP000594260"/>
    </source>
</evidence>
<feature type="region of interest" description="Disordered" evidence="4">
    <location>
        <begin position="12"/>
        <end position="40"/>
    </location>
</feature>
<evidence type="ECO:0000256" key="5">
    <source>
        <dbReference type="SAM" id="Phobius"/>
    </source>
</evidence>
<sequence>MLLKMYAIDEAAPQQWPGPRRPRPYQNEDPTSSLTNSSIEKQGSDNLHGHCYSGISSSSWPLSATCLPSTNALPSSTIRSWFSPSFLTLPPSSTASAVAMPRMMSQSSAFSPRTPRGLLKLSLFADAHERFTAAVIMVGTVKFVPLLLVVAFWGALIGPCEADGSGRLSSRTVTTKYGALKGSIVSPEGGLRHSLQPVEVFLGVPYASAPTGAMRFMPPGTPTHWKGIRMADRPAPVCPQKPPDVHNETDALRRMPAGRLEHLRRLLPHLQKQSEDCLYLNIYTPAVVGREPIRLPVMVFIHGESYEWNSGNSYDGSVLASHGNVVVITLNYRLGIFGFLPPMENGRGGNNGLLDVVAALHWVAGNVAEFGGDARNVTVFGHGHGAALVNLLMLTPMARGLFQRGIMMSGSALSPWAMSRDSVKYTRQVAKELNCPTDDNRALIECLRNRAVTDILRVSLEPPEHLSAFGPVVDGIVISKEPSLLMEDHGASFYKNYEMLVGVARVEAYFFLAAAEEKYGIEIDRRDRVLRTLIRNLYNFHQQEIFLTVVNEYTDWTRPFQHPLNVLDGTAEAIGDALVVAPLVKAANLHAKISKNTYFYVFGYQTEHGDYPTRMGCIHGEELAYIFGAPLVSHLGHFPNNYSKSEQAYAEAIMSYWSNFARYGDPSNSMHEANAASETQPTPTSEQRKGRFERTAWPPYDLAHQKYMHLGTKPKVKDHYHAHRLSLWTHLIPQLHRPGGAEVGPLHHLLEDHDNPLSYDGRIVADQLGVETQRAASPSASDVVLQQQQQAGGNMVAHGKTTDKKADEVGGAGSLGGGAVAVSGPDNASPVNGSGAALPPGYDSMLLQYGGYSTALSVTIAVGCSLLILNVLIFAGVYYQRDKTKLEARLHNRKAEKKDDARKSQENAGMRSAASGCSLTSASNCSLTVSPLSKEQQEMRATAQALRNPPPNSRLPQQMCTPAVADDQHYQQQLPHQQQSQQQQLHDFHQEQSLPSAILHGRQQLQIGGDTHNHGQQMHTATINPHHTLHVASGGTNGNSSSIPHHHVSAVKPPLPPQVPNTQQTVLRDPGYQMGQRTANSQPPDVMATTLAAGVLQQTLPRQAKSPFARHSMGTLPRLSRPQSTIDPRYGSGSPQHHIANSVTSNVIFTLPQTNSPNLSKAGQTTELDIITNFNHNAQH</sequence>
<dbReference type="InterPro" id="IPR051093">
    <property type="entry name" value="Neuroligin/BSAL"/>
</dbReference>
<evidence type="ECO:0000256" key="1">
    <source>
        <dbReference type="ARBA" id="ARBA00005964"/>
    </source>
</evidence>
<feature type="compositionally biased region" description="Low complexity" evidence="4">
    <location>
        <begin position="970"/>
        <end position="985"/>
    </location>
</feature>
<dbReference type="Proteomes" id="UP000594260">
    <property type="component" value="Unplaced"/>
</dbReference>
<dbReference type="FunCoup" id="A0A7M7MJ77">
    <property type="interactions" value="167"/>
</dbReference>
<evidence type="ECO:0000256" key="4">
    <source>
        <dbReference type="SAM" id="MobiDB-lite"/>
    </source>
</evidence>
<keyword evidence="5" id="KW-0812">Transmembrane</keyword>
<keyword evidence="5" id="KW-0472">Membrane</keyword>
<dbReference type="SUPFAM" id="SSF53474">
    <property type="entry name" value="alpha/beta-Hydrolases"/>
    <property type="match status" value="1"/>
</dbReference>